<dbReference type="FunFam" id="1.20.1260.100:FF:000001">
    <property type="entry name" value="translocator protein 2"/>
    <property type="match status" value="1"/>
</dbReference>
<dbReference type="PANTHER" id="PTHR10057:SF0">
    <property type="entry name" value="TRANSLOCATOR PROTEIN"/>
    <property type="match status" value="1"/>
</dbReference>
<evidence type="ECO:0000256" key="4">
    <source>
        <dbReference type="ARBA" id="ARBA00022989"/>
    </source>
</evidence>
<dbReference type="InterPro" id="IPR038330">
    <property type="entry name" value="TspO/MBR-related_sf"/>
</dbReference>
<evidence type="ECO:0000313" key="7">
    <source>
        <dbReference type="EMBL" id="KAF6220247.1"/>
    </source>
</evidence>
<comment type="subcellular location">
    <subcellularLocation>
        <location evidence="1">Membrane</location>
        <topology evidence="1">Multi-pass membrane protein</topology>
    </subcellularLocation>
</comment>
<dbReference type="PANTHER" id="PTHR10057">
    <property type="entry name" value="PERIPHERAL-TYPE BENZODIAZEPINE RECEPTOR"/>
    <property type="match status" value="1"/>
</dbReference>
<accession>A0A8H6CB33</accession>
<gene>
    <name evidence="7" type="ORF">HO133_003379</name>
</gene>
<sequence length="178" mass="19497">MALGTSIGFIVSPKESQNTYMALKQPPYRPPPQVFGPMWTALYGLMGYSAYRAWDTGMSSLNPNVVALTKQGATLFTIQLGLNLIWMPLFFRLKRPIEATADIVALTGVTGYLTYIWSKVDPVAAWGLAPYLGWLGFATYLSAGTGYLNGWDFSDKETDAPTDRGSGASTKYVNEKSD</sequence>
<dbReference type="GO" id="GO:0005741">
    <property type="term" value="C:mitochondrial outer membrane"/>
    <property type="evidence" value="ECO:0007669"/>
    <property type="project" value="TreeGrafter"/>
</dbReference>
<dbReference type="GeneID" id="59331790"/>
<dbReference type="GO" id="GO:0033013">
    <property type="term" value="P:tetrapyrrole metabolic process"/>
    <property type="evidence" value="ECO:0007669"/>
    <property type="project" value="UniProtKB-ARBA"/>
</dbReference>
<dbReference type="InterPro" id="IPR004307">
    <property type="entry name" value="TspO_MBR"/>
</dbReference>
<dbReference type="CDD" id="cd15904">
    <property type="entry name" value="TSPO_MBR"/>
    <property type="match status" value="1"/>
</dbReference>
<dbReference type="RefSeq" id="XP_037149682.1">
    <property type="nucleotide sequence ID" value="XM_037294301.1"/>
</dbReference>
<dbReference type="EMBL" id="JACCJB010000017">
    <property type="protein sequence ID" value="KAF6220247.1"/>
    <property type="molecule type" value="Genomic_DNA"/>
</dbReference>
<reference evidence="7 8" key="1">
    <citation type="journal article" date="2020" name="Genomics">
        <title>Complete, high-quality genomes from long-read metagenomic sequencing of two wolf lichen thalli reveals enigmatic genome architecture.</title>
        <authorList>
            <person name="McKenzie S.K."/>
            <person name="Walston R.F."/>
            <person name="Allen J.L."/>
        </authorList>
    </citation>
    <scope>NUCLEOTIDE SEQUENCE [LARGE SCALE GENOMIC DNA]</scope>
    <source>
        <strain evidence="7">WasteWater1</strain>
    </source>
</reference>
<dbReference type="Gene3D" id="1.20.1260.100">
    <property type="entry name" value="TspO/MBR protein"/>
    <property type="match status" value="1"/>
</dbReference>
<name>A0A8H6CB33_9LECA</name>
<keyword evidence="4" id="KW-1133">Transmembrane helix</keyword>
<evidence type="ECO:0000256" key="2">
    <source>
        <dbReference type="ARBA" id="ARBA00007524"/>
    </source>
</evidence>
<evidence type="ECO:0008006" key="9">
    <source>
        <dbReference type="Google" id="ProtNLM"/>
    </source>
</evidence>
<keyword evidence="3" id="KW-0812">Transmembrane</keyword>
<evidence type="ECO:0000256" key="6">
    <source>
        <dbReference type="SAM" id="MobiDB-lite"/>
    </source>
</evidence>
<comment type="similarity">
    <text evidence="2">Belongs to the TspO/BZRP family.</text>
</comment>
<comment type="caution">
    <text evidence="7">The sequence shown here is derived from an EMBL/GenBank/DDBJ whole genome shotgun (WGS) entry which is preliminary data.</text>
</comment>
<evidence type="ECO:0000256" key="3">
    <source>
        <dbReference type="ARBA" id="ARBA00022692"/>
    </source>
</evidence>
<protein>
    <recommendedName>
        <fullName evidence="9">Translocator protein</fullName>
    </recommendedName>
</protein>
<feature type="region of interest" description="Disordered" evidence="6">
    <location>
        <begin position="157"/>
        <end position="178"/>
    </location>
</feature>
<evidence type="ECO:0000256" key="1">
    <source>
        <dbReference type="ARBA" id="ARBA00004141"/>
    </source>
</evidence>
<keyword evidence="8" id="KW-1185">Reference proteome</keyword>
<evidence type="ECO:0000313" key="8">
    <source>
        <dbReference type="Proteomes" id="UP000593566"/>
    </source>
</evidence>
<dbReference type="AlphaFoldDB" id="A0A8H6CB33"/>
<dbReference type="Proteomes" id="UP000593566">
    <property type="component" value="Unassembled WGS sequence"/>
</dbReference>
<keyword evidence="5" id="KW-0472">Membrane</keyword>
<dbReference type="Pfam" id="PF03073">
    <property type="entry name" value="TspO_MBR"/>
    <property type="match status" value="1"/>
</dbReference>
<organism evidence="7 8">
    <name type="scientific">Letharia lupina</name>
    <dbReference type="NCBI Taxonomy" id="560253"/>
    <lineage>
        <taxon>Eukaryota</taxon>
        <taxon>Fungi</taxon>
        <taxon>Dikarya</taxon>
        <taxon>Ascomycota</taxon>
        <taxon>Pezizomycotina</taxon>
        <taxon>Lecanoromycetes</taxon>
        <taxon>OSLEUM clade</taxon>
        <taxon>Lecanoromycetidae</taxon>
        <taxon>Lecanorales</taxon>
        <taxon>Lecanorineae</taxon>
        <taxon>Parmeliaceae</taxon>
        <taxon>Letharia</taxon>
    </lineage>
</organism>
<evidence type="ECO:0000256" key="5">
    <source>
        <dbReference type="ARBA" id="ARBA00023136"/>
    </source>
</evidence>
<proteinExistence type="inferred from homology"/>